<dbReference type="EMBL" id="JAACXV010000035">
    <property type="protein sequence ID" value="KAF7286158.1"/>
    <property type="molecule type" value="Genomic_DNA"/>
</dbReference>
<evidence type="ECO:0000313" key="2">
    <source>
        <dbReference type="EMBL" id="KAF7286158.1"/>
    </source>
</evidence>
<evidence type="ECO:0000256" key="1">
    <source>
        <dbReference type="SAM" id="MobiDB-lite"/>
    </source>
</evidence>
<protein>
    <submittedName>
        <fullName evidence="2">Uncharacterized protein</fullName>
    </submittedName>
</protein>
<feature type="compositionally biased region" description="Basic and acidic residues" evidence="1">
    <location>
        <begin position="28"/>
        <end position="49"/>
    </location>
</feature>
<accession>A0A834IW29</accession>
<gene>
    <name evidence="2" type="ORF">GWI33_007120</name>
</gene>
<keyword evidence="3" id="KW-1185">Reference proteome</keyword>
<dbReference type="Proteomes" id="UP000625711">
    <property type="component" value="Unassembled WGS sequence"/>
</dbReference>
<proteinExistence type="predicted"/>
<sequence length="71" mass="8044">MKQLGYYEMYVRTGRRLSWASGCTAENSARKRDGEKASKREGKKTDPKTPRARVLAYGSDNLRISEADTET</sequence>
<reference evidence="2" key="1">
    <citation type="submission" date="2020-08" db="EMBL/GenBank/DDBJ databases">
        <title>Genome sequencing and assembly of the red palm weevil Rhynchophorus ferrugineus.</title>
        <authorList>
            <person name="Dias G.B."/>
            <person name="Bergman C.M."/>
            <person name="Manee M."/>
        </authorList>
    </citation>
    <scope>NUCLEOTIDE SEQUENCE</scope>
    <source>
        <strain evidence="2">AA-2017</strain>
        <tissue evidence="2">Whole larva</tissue>
    </source>
</reference>
<dbReference type="AlphaFoldDB" id="A0A834IW29"/>
<name>A0A834IW29_RHYFE</name>
<organism evidence="2 3">
    <name type="scientific">Rhynchophorus ferrugineus</name>
    <name type="common">Red palm weevil</name>
    <name type="synonym">Curculio ferrugineus</name>
    <dbReference type="NCBI Taxonomy" id="354439"/>
    <lineage>
        <taxon>Eukaryota</taxon>
        <taxon>Metazoa</taxon>
        <taxon>Ecdysozoa</taxon>
        <taxon>Arthropoda</taxon>
        <taxon>Hexapoda</taxon>
        <taxon>Insecta</taxon>
        <taxon>Pterygota</taxon>
        <taxon>Neoptera</taxon>
        <taxon>Endopterygota</taxon>
        <taxon>Coleoptera</taxon>
        <taxon>Polyphaga</taxon>
        <taxon>Cucujiformia</taxon>
        <taxon>Curculionidae</taxon>
        <taxon>Dryophthorinae</taxon>
        <taxon>Rhynchophorus</taxon>
    </lineage>
</organism>
<comment type="caution">
    <text evidence="2">The sequence shown here is derived from an EMBL/GenBank/DDBJ whole genome shotgun (WGS) entry which is preliminary data.</text>
</comment>
<feature type="region of interest" description="Disordered" evidence="1">
    <location>
        <begin position="24"/>
        <end position="71"/>
    </location>
</feature>
<evidence type="ECO:0000313" key="3">
    <source>
        <dbReference type="Proteomes" id="UP000625711"/>
    </source>
</evidence>